<feature type="compositionally biased region" description="Basic and acidic residues" evidence="1">
    <location>
        <begin position="8"/>
        <end position="19"/>
    </location>
</feature>
<name>A0A1A6AGQ7_9TREE</name>
<proteinExistence type="predicted"/>
<feature type="compositionally biased region" description="Low complexity" evidence="1">
    <location>
        <begin position="109"/>
        <end position="124"/>
    </location>
</feature>
<reference evidence="3" key="2">
    <citation type="submission" date="2013-07" db="EMBL/GenBank/DDBJ databases">
        <authorList>
            <consortium name="The Broad Institute Genome Sequencing Platform"/>
            <person name="Cuomo C."/>
            <person name="Litvintseva A."/>
            <person name="Chen Y."/>
            <person name="Heitman J."/>
            <person name="Sun S."/>
            <person name="Springer D."/>
            <person name="Dromer F."/>
            <person name="Young S.K."/>
            <person name="Zeng Q."/>
            <person name="Gargeya S."/>
            <person name="Fitzgerald M."/>
            <person name="Abouelleil A."/>
            <person name="Alvarado L."/>
            <person name="Berlin A.M."/>
            <person name="Chapman S.B."/>
            <person name="Dewar J."/>
            <person name="Goldberg J."/>
            <person name="Griggs A."/>
            <person name="Gujja S."/>
            <person name="Hansen M."/>
            <person name="Howarth C."/>
            <person name="Imamovic A."/>
            <person name="Larimer J."/>
            <person name="McCowan C."/>
            <person name="Murphy C."/>
            <person name="Pearson M."/>
            <person name="Priest M."/>
            <person name="Roberts A."/>
            <person name="Saif S."/>
            <person name="Shea T."/>
            <person name="Sykes S."/>
            <person name="Wortman J."/>
            <person name="Nusbaum C."/>
            <person name="Birren B."/>
        </authorList>
    </citation>
    <scope>NUCLEOTIDE SEQUENCE</scope>
    <source>
        <strain evidence="3">CBS 10117</strain>
    </source>
</reference>
<protein>
    <submittedName>
        <fullName evidence="2">Uncharacterized protein</fullName>
    </submittedName>
</protein>
<reference evidence="2" key="1">
    <citation type="submission" date="2013-07" db="EMBL/GenBank/DDBJ databases">
        <title>The Genome Sequence of Cryptococcus dejecticola CBS10117.</title>
        <authorList>
            <consortium name="The Broad Institute Genome Sequencing Platform"/>
            <person name="Cuomo C."/>
            <person name="Litvintseva A."/>
            <person name="Chen Y."/>
            <person name="Heitman J."/>
            <person name="Sun S."/>
            <person name="Springer D."/>
            <person name="Dromer F."/>
            <person name="Young S.K."/>
            <person name="Zeng Q."/>
            <person name="Gargeya S."/>
            <person name="Fitzgerald M."/>
            <person name="Abouelleil A."/>
            <person name="Alvarado L."/>
            <person name="Berlin A.M."/>
            <person name="Chapman S.B."/>
            <person name="Dewar J."/>
            <person name="Goldberg J."/>
            <person name="Griggs A."/>
            <person name="Gujja S."/>
            <person name="Hansen M."/>
            <person name="Howarth C."/>
            <person name="Imamovic A."/>
            <person name="Larimer J."/>
            <person name="McCowan C."/>
            <person name="Murphy C."/>
            <person name="Pearson M."/>
            <person name="Priest M."/>
            <person name="Roberts A."/>
            <person name="Saif S."/>
            <person name="Shea T."/>
            <person name="Sykes S."/>
            <person name="Wortman J."/>
            <person name="Nusbaum C."/>
            <person name="Birren B."/>
        </authorList>
    </citation>
    <scope>NUCLEOTIDE SEQUENCE [LARGE SCALE GENOMIC DNA]</scope>
    <source>
        <strain evidence="2">CBS 10117</strain>
    </source>
</reference>
<feature type="compositionally biased region" description="Basic and acidic residues" evidence="1">
    <location>
        <begin position="92"/>
        <end position="107"/>
    </location>
</feature>
<dbReference type="Proteomes" id="UP000078595">
    <property type="component" value="Chromosome 1"/>
</dbReference>
<dbReference type="VEuPathDB" id="FungiDB:I303_01071"/>
<feature type="region of interest" description="Disordered" evidence="1">
    <location>
        <begin position="90"/>
        <end position="168"/>
    </location>
</feature>
<evidence type="ECO:0000313" key="3">
    <source>
        <dbReference type="EMBL" id="WWC58525.1"/>
    </source>
</evidence>
<dbReference type="GeneID" id="28964770"/>
<evidence type="ECO:0000313" key="4">
    <source>
        <dbReference type="Proteomes" id="UP000078595"/>
    </source>
</evidence>
<dbReference type="AlphaFoldDB" id="A0A1A6AGQ7"/>
<evidence type="ECO:0000256" key="1">
    <source>
        <dbReference type="SAM" id="MobiDB-lite"/>
    </source>
</evidence>
<evidence type="ECO:0000313" key="2">
    <source>
        <dbReference type="EMBL" id="OBR89246.1"/>
    </source>
</evidence>
<reference evidence="3" key="3">
    <citation type="submission" date="2024-02" db="EMBL/GenBank/DDBJ databases">
        <title>Comparative genomics of Cryptococcus and Kwoniella reveals pathogenesis evolution and contrasting modes of karyotype evolution via chromosome fusion or intercentromeric recombination.</title>
        <authorList>
            <person name="Coelho M.A."/>
            <person name="David-Palma M."/>
            <person name="Shea T."/>
            <person name="Bowers K."/>
            <person name="McGinley-Smith S."/>
            <person name="Mohammad A.W."/>
            <person name="Gnirke A."/>
            <person name="Yurkov A.M."/>
            <person name="Nowrousian M."/>
            <person name="Sun S."/>
            <person name="Cuomo C.A."/>
            <person name="Heitman J."/>
        </authorList>
    </citation>
    <scope>NUCLEOTIDE SEQUENCE</scope>
    <source>
        <strain evidence="3">CBS 10117</strain>
    </source>
</reference>
<dbReference type="EMBL" id="CP144530">
    <property type="protein sequence ID" value="WWC58525.1"/>
    <property type="molecule type" value="Genomic_DNA"/>
</dbReference>
<gene>
    <name evidence="2" type="ORF">I303_01071</name>
    <name evidence="3" type="ORF">I303_101068</name>
</gene>
<accession>A0A1A6AGQ7</accession>
<feature type="compositionally biased region" description="Basic and acidic residues" evidence="1">
    <location>
        <begin position="142"/>
        <end position="168"/>
    </location>
</feature>
<feature type="compositionally biased region" description="Low complexity" evidence="1">
    <location>
        <begin position="22"/>
        <end position="35"/>
    </location>
</feature>
<dbReference type="EMBL" id="KI894027">
    <property type="protein sequence ID" value="OBR89246.1"/>
    <property type="molecule type" value="Genomic_DNA"/>
</dbReference>
<dbReference type="KEGG" id="kdj:28964770"/>
<keyword evidence="4" id="KW-1185">Reference proteome</keyword>
<sequence>MAENQQQQHRDTDLGHRECVNPAEASSEYPPSSAAQTISCNNNSFKVHFPRDLQELVDKARTSLAAIATRTKSSQSNCTVIHQPKEISYTEEGYHKHMSDHTARSWHESASTPSSPQNTSPTVSRGPSASLVEQVTTTGKSGGEDETRMKEEYFSHGGIHSRDAATSD</sequence>
<organism evidence="2">
    <name type="scientific">Kwoniella dejecticola CBS 10117</name>
    <dbReference type="NCBI Taxonomy" id="1296121"/>
    <lineage>
        <taxon>Eukaryota</taxon>
        <taxon>Fungi</taxon>
        <taxon>Dikarya</taxon>
        <taxon>Basidiomycota</taxon>
        <taxon>Agaricomycotina</taxon>
        <taxon>Tremellomycetes</taxon>
        <taxon>Tremellales</taxon>
        <taxon>Cryptococcaceae</taxon>
        <taxon>Kwoniella</taxon>
    </lineage>
</organism>
<feature type="compositionally biased region" description="Polar residues" evidence="1">
    <location>
        <begin position="125"/>
        <end position="139"/>
    </location>
</feature>
<dbReference type="RefSeq" id="XP_018267088.1">
    <property type="nucleotide sequence ID" value="XM_018404434.1"/>
</dbReference>
<feature type="region of interest" description="Disordered" evidence="1">
    <location>
        <begin position="1"/>
        <end position="35"/>
    </location>
</feature>